<dbReference type="GeneID" id="106817509"/>
<dbReference type="PANTHER" id="PTHR13165">
    <property type="entry name" value="ARSENITE-RESISTANCE PROTEIN 2"/>
    <property type="match status" value="1"/>
</dbReference>
<reference evidence="4" key="1">
    <citation type="submission" date="2025-08" db="UniProtKB">
        <authorList>
            <consortium name="RefSeq"/>
        </authorList>
    </citation>
    <scope>IDENTIFICATION</scope>
</reference>
<dbReference type="Proteomes" id="UP000695022">
    <property type="component" value="Unplaced"/>
</dbReference>
<sequence>MGDSDDDYDRRRRDKFRRERSDYGREDRRGRDWARDRGPRDFSNRGGYVDRRRERFSPPRGDTNISPPPKRMRRDWDDVGAGPVGVAGGGYYEGGGGYGNYQHTWSGQPEYQQRPQREMGDSSQIPLMSFKQFVLAQEDDVDDEIAVQRYKDYKIEHRRQQLSEFFVAHKDEEWFKVKYHPEDSTRRQEEVFAGVRNRLQAFMYLLETKWLESIMLDIDKPDDIIRLLDAAVIKMEGGTDTDLKILDMESEDEEEGEKASEESSSSEEEEEEDEEEKKKKGSTGHPEEPAKVKDGNGHDIKRKRIAEKG</sequence>
<evidence type="ECO:0000256" key="1">
    <source>
        <dbReference type="SAM" id="MobiDB-lite"/>
    </source>
</evidence>
<accession>A0ABM1EZP1</accession>
<proteinExistence type="predicted"/>
<dbReference type="Pfam" id="PF12066">
    <property type="entry name" value="SERRATE_Ars2_N"/>
    <property type="match status" value="1"/>
</dbReference>
<dbReference type="InterPro" id="IPR021933">
    <property type="entry name" value="SERRATE/Ars2_N"/>
</dbReference>
<evidence type="ECO:0000313" key="4">
    <source>
        <dbReference type="RefSeq" id="XP_014677662.1"/>
    </source>
</evidence>
<keyword evidence="3" id="KW-1185">Reference proteome</keyword>
<evidence type="ECO:0000259" key="2">
    <source>
        <dbReference type="Pfam" id="PF12066"/>
    </source>
</evidence>
<gene>
    <name evidence="4" type="primary">LOC106817509</name>
</gene>
<feature type="compositionally biased region" description="Acidic residues" evidence="1">
    <location>
        <begin position="264"/>
        <end position="275"/>
    </location>
</feature>
<dbReference type="RefSeq" id="XP_014677662.1">
    <property type="nucleotide sequence ID" value="XM_014822176.1"/>
</dbReference>
<evidence type="ECO:0000313" key="3">
    <source>
        <dbReference type="Proteomes" id="UP000695022"/>
    </source>
</evidence>
<protein>
    <submittedName>
        <fullName evidence="4">Serrate RNA effector molecule homolog</fullName>
    </submittedName>
</protein>
<feature type="region of interest" description="Disordered" evidence="1">
    <location>
        <begin position="1"/>
        <end position="78"/>
    </location>
</feature>
<feature type="domain" description="SERRATE/Ars2 N-terminal" evidence="2">
    <location>
        <begin position="131"/>
        <end position="240"/>
    </location>
</feature>
<organism evidence="3 4">
    <name type="scientific">Priapulus caudatus</name>
    <name type="common">Priapulid worm</name>
    <dbReference type="NCBI Taxonomy" id="37621"/>
    <lineage>
        <taxon>Eukaryota</taxon>
        <taxon>Metazoa</taxon>
        <taxon>Ecdysozoa</taxon>
        <taxon>Scalidophora</taxon>
        <taxon>Priapulida</taxon>
        <taxon>Priapulimorpha</taxon>
        <taxon>Priapulimorphida</taxon>
        <taxon>Priapulidae</taxon>
        <taxon>Priapulus</taxon>
    </lineage>
</organism>
<dbReference type="PANTHER" id="PTHR13165:SF0">
    <property type="entry name" value="SERRATE RNA EFFECTOR MOLECULE HOMOLOG"/>
    <property type="match status" value="1"/>
</dbReference>
<feature type="compositionally biased region" description="Basic and acidic residues" evidence="1">
    <location>
        <begin position="285"/>
        <end position="299"/>
    </location>
</feature>
<feature type="region of interest" description="Disordered" evidence="1">
    <location>
        <begin position="249"/>
        <end position="309"/>
    </location>
</feature>
<dbReference type="InterPro" id="IPR039727">
    <property type="entry name" value="SE/Ars2"/>
</dbReference>
<feature type="compositionally biased region" description="Basic and acidic residues" evidence="1">
    <location>
        <begin position="8"/>
        <end position="57"/>
    </location>
</feature>
<feature type="compositionally biased region" description="Basic residues" evidence="1">
    <location>
        <begin position="300"/>
        <end position="309"/>
    </location>
</feature>
<name>A0ABM1EZP1_PRICU</name>